<dbReference type="Gene3D" id="3.90.226.10">
    <property type="entry name" value="2-enoyl-CoA Hydratase, Chain A, domain 1"/>
    <property type="match status" value="1"/>
</dbReference>
<protein>
    <recommendedName>
        <fullName evidence="3">CPAF-like PDZ domain-containing protein</fullName>
    </recommendedName>
</protein>
<feature type="compositionally biased region" description="Basic residues" evidence="1">
    <location>
        <begin position="56"/>
        <end position="77"/>
    </location>
</feature>
<dbReference type="InterPro" id="IPR052766">
    <property type="entry name" value="S41A_metabolite_peptidase"/>
</dbReference>
<evidence type="ECO:0000313" key="4">
    <source>
        <dbReference type="EMBL" id="KAF9962844.1"/>
    </source>
</evidence>
<feature type="chain" id="PRO_5040142010" description="CPAF-like PDZ domain-containing protein" evidence="2">
    <location>
        <begin position="21"/>
        <end position="760"/>
    </location>
</feature>
<evidence type="ECO:0000256" key="1">
    <source>
        <dbReference type="SAM" id="MobiDB-lite"/>
    </source>
</evidence>
<sequence>MKFTSILSLAVALCVVSVNAAPSNASANSSRAVAQATPHLNAKAPAPAPKPSPKPKEKKKPGKKPTKPKPKPKKKKPSATSNPINATPMPSKVQSRVPGTSSIGVAPTGTQPPPRSSAAPTPLPSPPPKAKDPCSELAAQGKDSESILQFDTVRDCYRAQRYNADVAAKTLASVENLIGNVYVFLDQAKAASAAPFKTAKVDLIAGLKKIRETKWKSDYDFNMALTYLTFSVNDGHLAYRSDCYHTATFSQPISLYAPVVDGKQAVRVFYADDTQKGVPKNSILDCAVTTIDGVPALKAVQDFTDRTSAISKDPGVRLNDAFASTSWYNEWMISPGGFSKRWEVPQKASMDYTIQCGTSAPQKITVPWIVKPSDDFSFHTFKDTKTYWDVQCAAPLSPYDNSSARNNNRTNDAVGHRTNVAPATTLYRERGTIALPKGGRNGRNGAAQTITKATEVLLTATTAFYKIDKTNACVAVIASEEAAYFKFDASDYLQFIQGLETLRDGGCKKIILDMTNNGGGSVDFAYFINAVFFPSAKPYFVEDLRSNAFVQGAAKAAIKTPTAVSVFDARGYVSMATNKPYKDASMFTKGVNYKRGGTTQTYTQKNFFEYGWPFLPLAKNKTLPWKAADMAIVTNGFCGSACTMIATRFNIEHKVKTYAYGGLQKTPLSYFSFPGGFVMDNAGIVSDLKKIKYTGKNAPVNLPVKAIFNAAVGEIYATEASTTPLEYDTQYFAANVHLDLDAASARHPDNLWVKIAADFK</sequence>
<dbReference type="Proteomes" id="UP000738359">
    <property type="component" value="Unassembled WGS sequence"/>
</dbReference>
<feature type="signal peptide" evidence="2">
    <location>
        <begin position="1"/>
        <end position="20"/>
    </location>
</feature>
<feature type="region of interest" description="Disordered" evidence="1">
    <location>
        <begin position="22"/>
        <end position="142"/>
    </location>
</feature>
<dbReference type="SUPFAM" id="SSF52096">
    <property type="entry name" value="ClpP/crotonase"/>
    <property type="match status" value="1"/>
</dbReference>
<dbReference type="OrthoDB" id="27214at2759"/>
<dbReference type="InterPro" id="IPR056186">
    <property type="entry name" value="PDZ_CPAF-rel"/>
</dbReference>
<evidence type="ECO:0000313" key="5">
    <source>
        <dbReference type="Proteomes" id="UP000738359"/>
    </source>
</evidence>
<dbReference type="Pfam" id="PF23658">
    <property type="entry name" value="PDZ_CPAF_rel"/>
    <property type="match status" value="1"/>
</dbReference>
<accession>A0A9P6M2F1</accession>
<feature type="compositionally biased region" description="Pro residues" evidence="1">
    <location>
        <begin position="110"/>
        <end position="128"/>
    </location>
</feature>
<feature type="compositionally biased region" description="Polar residues" evidence="1">
    <location>
        <begin position="92"/>
        <end position="103"/>
    </location>
</feature>
<gene>
    <name evidence="4" type="ORF">BGZ70_007852</name>
</gene>
<reference evidence="4" key="1">
    <citation type="journal article" date="2020" name="Fungal Divers.">
        <title>Resolving the Mortierellaceae phylogeny through synthesis of multi-gene phylogenetics and phylogenomics.</title>
        <authorList>
            <person name="Vandepol N."/>
            <person name="Liber J."/>
            <person name="Desiro A."/>
            <person name="Na H."/>
            <person name="Kennedy M."/>
            <person name="Barry K."/>
            <person name="Grigoriev I.V."/>
            <person name="Miller A.N."/>
            <person name="O'Donnell K."/>
            <person name="Stajich J.E."/>
            <person name="Bonito G."/>
        </authorList>
    </citation>
    <scope>NUCLEOTIDE SEQUENCE</scope>
    <source>
        <strain evidence="4">CK1249</strain>
    </source>
</reference>
<comment type="caution">
    <text evidence="4">The sequence shown here is derived from an EMBL/GenBank/DDBJ whole genome shotgun (WGS) entry which is preliminary data.</text>
</comment>
<evidence type="ECO:0000256" key="2">
    <source>
        <dbReference type="SAM" id="SignalP"/>
    </source>
</evidence>
<dbReference type="PANTHER" id="PTHR37049">
    <property type="entry name" value="PEPTIDASE S41 FAMILY PROTEIN"/>
    <property type="match status" value="1"/>
</dbReference>
<dbReference type="EMBL" id="JAAAHY010000521">
    <property type="protein sequence ID" value="KAF9962844.1"/>
    <property type="molecule type" value="Genomic_DNA"/>
</dbReference>
<proteinExistence type="predicted"/>
<organism evidence="4 5">
    <name type="scientific">Mortierella alpina</name>
    <name type="common">Oleaginous fungus</name>
    <name type="synonym">Mortierella renispora</name>
    <dbReference type="NCBI Taxonomy" id="64518"/>
    <lineage>
        <taxon>Eukaryota</taxon>
        <taxon>Fungi</taxon>
        <taxon>Fungi incertae sedis</taxon>
        <taxon>Mucoromycota</taxon>
        <taxon>Mortierellomycotina</taxon>
        <taxon>Mortierellomycetes</taxon>
        <taxon>Mortierellales</taxon>
        <taxon>Mortierellaceae</taxon>
        <taxon>Mortierella</taxon>
    </lineage>
</organism>
<feature type="domain" description="CPAF-like PDZ" evidence="3">
    <location>
        <begin position="248"/>
        <end position="362"/>
    </location>
</feature>
<keyword evidence="5" id="KW-1185">Reference proteome</keyword>
<evidence type="ECO:0000259" key="3">
    <source>
        <dbReference type="Pfam" id="PF23658"/>
    </source>
</evidence>
<dbReference type="InterPro" id="IPR029045">
    <property type="entry name" value="ClpP/crotonase-like_dom_sf"/>
</dbReference>
<name>A0A9P6M2F1_MORAP</name>
<feature type="compositionally biased region" description="Low complexity" evidence="1">
    <location>
        <begin position="22"/>
        <end position="36"/>
    </location>
</feature>
<dbReference type="PANTHER" id="PTHR37049:SF4">
    <property type="entry name" value="RHODANESE DOMAIN-CONTAINING PROTEIN"/>
    <property type="match status" value="1"/>
</dbReference>
<dbReference type="AlphaFoldDB" id="A0A9P6M2F1"/>
<keyword evidence="2" id="KW-0732">Signal</keyword>